<keyword evidence="1" id="KW-0378">Hydrolase</keyword>
<dbReference type="SUPFAM" id="SSF102705">
    <property type="entry name" value="NIF3 (NGG1p interacting factor 3)-like"/>
    <property type="match status" value="1"/>
</dbReference>
<protein>
    <submittedName>
        <fullName evidence="1">GTP cyclohydrolase 1 type 2</fullName>
    </submittedName>
</protein>
<sequence>MFSLCFFVPSSHLESVKSAVFSTGAGHYGPYDQCCWQTLGQGQFRALDGSSPYIGSTGETAHVDEYRVEMICPDDRLDAAVRALKDSHPYEQPYYIVWPVNRFPEPED</sequence>
<dbReference type="InterPro" id="IPR036069">
    <property type="entry name" value="DUF34/NIF3_sf"/>
</dbReference>
<comment type="caution">
    <text evidence="1">The sequence shown here is derived from an EMBL/GenBank/DDBJ whole genome shotgun (WGS) entry which is preliminary data.</text>
</comment>
<evidence type="ECO:0000313" key="1">
    <source>
        <dbReference type="EMBL" id="PJE79951.1"/>
    </source>
</evidence>
<name>A0A2H9T9L7_9ZZZZ</name>
<dbReference type="Gene3D" id="3.30.70.120">
    <property type="match status" value="1"/>
</dbReference>
<dbReference type="PANTHER" id="PTHR41774:SF1">
    <property type="entry name" value="NGG1P INTERACTING FACTOR NIF3"/>
    <property type="match status" value="1"/>
</dbReference>
<organism evidence="1">
    <name type="scientific">invertebrate metagenome</name>
    <dbReference type="NCBI Taxonomy" id="1711999"/>
    <lineage>
        <taxon>unclassified sequences</taxon>
        <taxon>metagenomes</taxon>
        <taxon>organismal metagenomes</taxon>
    </lineage>
</organism>
<proteinExistence type="predicted"/>
<dbReference type="InterPro" id="IPR015867">
    <property type="entry name" value="N-reg_PII/ATP_PRibTrfase_C"/>
</dbReference>
<dbReference type="EMBL" id="NSIT01000040">
    <property type="protein sequence ID" value="PJE79951.1"/>
    <property type="molecule type" value="Genomic_DNA"/>
</dbReference>
<reference evidence="1" key="1">
    <citation type="journal article" date="2017" name="Appl. Environ. Microbiol.">
        <title>Molecular characterization of an Endozoicomonas-like organism causing infection in king scallop Pecten maximus L.</title>
        <authorList>
            <person name="Cano I."/>
            <person name="van Aerle R."/>
            <person name="Ross S."/>
            <person name="Verner-Jeffreys D.W."/>
            <person name="Paley R.K."/>
            <person name="Rimmer G."/>
            <person name="Ryder D."/>
            <person name="Hooper P."/>
            <person name="Stone D."/>
            <person name="Feist S.W."/>
        </authorList>
    </citation>
    <scope>NUCLEOTIDE SEQUENCE</scope>
</reference>
<dbReference type="PANTHER" id="PTHR41774">
    <property type="match status" value="1"/>
</dbReference>
<gene>
    <name evidence="1" type="ORF">CI610_01077</name>
</gene>
<dbReference type="AlphaFoldDB" id="A0A2H9T9L7"/>
<accession>A0A2H9T9L7</accession>
<dbReference type="GO" id="GO:0016787">
    <property type="term" value="F:hydrolase activity"/>
    <property type="evidence" value="ECO:0007669"/>
    <property type="project" value="UniProtKB-KW"/>
</dbReference>